<evidence type="ECO:0000256" key="5">
    <source>
        <dbReference type="ARBA" id="ARBA00023212"/>
    </source>
</evidence>
<dbReference type="FunFam" id="3.30.450.30:FF:000001">
    <property type="entry name" value="Profilin"/>
    <property type="match status" value="1"/>
</dbReference>
<dbReference type="PANTHER" id="PTHR11604">
    <property type="entry name" value="PROFILIN"/>
    <property type="match status" value="1"/>
</dbReference>
<dbReference type="PRINTS" id="PR01640">
    <property type="entry name" value="PROFILINPLNT"/>
</dbReference>
<organism evidence="8 9">
    <name type="scientific">Leucosporidium creatinivorum</name>
    <dbReference type="NCBI Taxonomy" id="106004"/>
    <lineage>
        <taxon>Eukaryota</taxon>
        <taxon>Fungi</taxon>
        <taxon>Dikarya</taxon>
        <taxon>Basidiomycota</taxon>
        <taxon>Pucciniomycotina</taxon>
        <taxon>Microbotryomycetes</taxon>
        <taxon>Leucosporidiales</taxon>
        <taxon>Leucosporidium</taxon>
    </lineage>
</organism>
<dbReference type="FunCoup" id="A0A1Y2CFL0">
    <property type="interactions" value="134"/>
</dbReference>
<evidence type="ECO:0000256" key="1">
    <source>
        <dbReference type="ARBA" id="ARBA00004245"/>
    </source>
</evidence>
<keyword evidence="5 6" id="KW-0206">Cytoskeleton</keyword>
<keyword evidence="3" id="KW-0963">Cytoplasm</keyword>
<dbReference type="PRINTS" id="PR00392">
    <property type="entry name" value="PROFILIN"/>
</dbReference>
<dbReference type="PROSITE" id="PS00414">
    <property type="entry name" value="PROFILIN"/>
    <property type="match status" value="1"/>
</dbReference>
<dbReference type="GO" id="GO:0005938">
    <property type="term" value="C:cell cortex"/>
    <property type="evidence" value="ECO:0007669"/>
    <property type="project" value="TreeGrafter"/>
</dbReference>
<dbReference type="STRING" id="106004.A0A1Y2CFL0"/>
<proteinExistence type="inferred from homology"/>
<dbReference type="InterPro" id="IPR027310">
    <property type="entry name" value="Profilin_CS"/>
</dbReference>
<dbReference type="SUPFAM" id="SSF55770">
    <property type="entry name" value="Profilin (actin-binding protein)"/>
    <property type="match status" value="1"/>
</dbReference>
<comment type="caution">
    <text evidence="8">The sequence shown here is derived from an EMBL/GenBank/DDBJ whole genome shotgun (WGS) entry which is preliminary data.</text>
</comment>
<comment type="subunit">
    <text evidence="6">Occurs in many kinds of cells as a complex with monomeric actin in a 1:1 ratio.</text>
</comment>
<gene>
    <name evidence="8" type="ORF">BCR35DRAFT_311058</name>
</gene>
<evidence type="ECO:0000313" key="9">
    <source>
        <dbReference type="Proteomes" id="UP000193467"/>
    </source>
</evidence>
<accession>A0A1Y2CFL0</accession>
<evidence type="ECO:0000256" key="3">
    <source>
        <dbReference type="ARBA" id="ARBA00022490"/>
    </source>
</evidence>
<comment type="function">
    <text evidence="6">Binds to actin and affects the structure of the cytoskeleton. At high concentrations, profilin prevents the polymerization of actin, whereas it enhances it at low concentrations.</text>
</comment>
<dbReference type="InParanoid" id="A0A1Y2CFL0"/>
<dbReference type="Proteomes" id="UP000193467">
    <property type="component" value="Unassembled WGS sequence"/>
</dbReference>
<sequence length="126" mass="13258">MSWQTYVDSNLLGTGKIAKAAILGQQGGVWAQSAGYELSPEEQAAIVAAFSDPTNAQGNGVRAQGVKFMTIKADDRSVYGKKLADGIICVKTTQAVLVAEYVTPTTPGEATKIVEELGDYLLSVGF</sequence>
<comment type="similarity">
    <text evidence="2 7">Belongs to the profilin family.</text>
</comment>
<dbReference type="EMBL" id="MCGR01000122">
    <property type="protein sequence ID" value="ORY45840.1"/>
    <property type="molecule type" value="Genomic_DNA"/>
</dbReference>
<protein>
    <recommendedName>
        <fullName evidence="7">Profilin</fullName>
    </recommendedName>
</protein>
<keyword evidence="4 7" id="KW-0009">Actin-binding</keyword>
<dbReference type="AlphaFoldDB" id="A0A1Y2CFL0"/>
<dbReference type="Gene3D" id="3.30.450.30">
    <property type="entry name" value="Dynein light chain 2a, cytoplasmic"/>
    <property type="match status" value="1"/>
</dbReference>
<dbReference type="OrthoDB" id="421374at2759"/>
<dbReference type="SMART" id="SM00392">
    <property type="entry name" value="PROF"/>
    <property type="match status" value="1"/>
</dbReference>
<evidence type="ECO:0000313" key="8">
    <source>
        <dbReference type="EMBL" id="ORY45840.1"/>
    </source>
</evidence>
<dbReference type="PANTHER" id="PTHR11604:SF0">
    <property type="entry name" value="PROFILIN"/>
    <property type="match status" value="1"/>
</dbReference>
<evidence type="ECO:0000256" key="6">
    <source>
        <dbReference type="RuleBase" id="RU003908"/>
    </source>
</evidence>
<dbReference type="GO" id="GO:0003785">
    <property type="term" value="F:actin monomer binding"/>
    <property type="evidence" value="ECO:0007669"/>
    <property type="project" value="TreeGrafter"/>
</dbReference>
<evidence type="ECO:0000256" key="7">
    <source>
        <dbReference type="RuleBase" id="RU003909"/>
    </source>
</evidence>
<evidence type="ECO:0000256" key="4">
    <source>
        <dbReference type="ARBA" id="ARBA00023203"/>
    </source>
</evidence>
<name>A0A1Y2CFL0_9BASI</name>
<dbReference type="GO" id="GO:0005856">
    <property type="term" value="C:cytoskeleton"/>
    <property type="evidence" value="ECO:0007669"/>
    <property type="project" value="UniProtKB-SubCell"/>
</dbReference>
<reference evidence="8 9" key="1">
    <citation type="submission" date="2016-07" db="EMBL/GenBank/DDBJ databases">
        <title>Pervasive Adenine N6-methylation of Active Genes in Fungi.</title>
        <authorList>
            <consortium name="DOE Joint Genome Institute"/>
            <person name="Mondo S.J."/>
            <person name="Dannebaum R.O."/>
            <person name="Kuo R.C."/>
            <person name="Labutti K."/>
            <person name="Haridas S."/>
            <person name="Kuo A."/>
            <person name="Salamov A."/>
            <person name="Ahrendt S.R."/>
            <person name="Lipzen A."/>
            <person name="Sullivan W."/>
            <person name="Andreopoulos W.B."/>
            <person name="Clum A."/>
            <person name="Lindquist E."/>
            <person name="Daum C."/>
            <person name="Ramamoorthy G.K."/>
            <person name="Gryganskyi A."/>
            <person name="Culley D."/>
            <person name="Magnuson J.K."/>
            <person name="James T.Y."/>
            <person name="O'Malley M.A."/>
            <person name="Stajich J.E."/>
            <person name="Spatafora J.W."/>
            <person name="Visel A."/>
            <person name="Grigoriev I.V."/>
        </authorList>
    </citation>
    <scope>NUCLEOTIDE SEQUENCE [LARGE SCALE GENOMIC DNA]</scope>
    <source>
        <strain evidence="8 9">62-1032</strain>
    </source>
</reference>
<dbReference type="InterPro" id="IPR005455">
    <property type="entry name" value="PFN_euk"/>
</dbReference>
<dbReference type="Pfam" id="PF00235">
    <property type="entry name" value="Profilin"/>
    <property type="match status" value="1"/>
</dbReference>
<dbReference type="InterPro" id="IPR048278">
    <property type="entry name" value="PFN"/>
</dbReference>
<evidence type="ECO:0000256" key="2">
    <source>
        <dbReference type="ARBA" id="ARBA00010058"/>
    </source>
</evidence>
<dbReference type="InterPro" id="IPR036140">
    <property type="entry name" value="PFN_sf"/>
</dbReference>
<comment type="subcellular location">
    <subcellularLocation>
        <location evidence="1">Cytoplasm</location>
        <location evidence="1">Cytoskeleton</location>
    </subcellularLocation>
</comment>
<dbReference type="CDD" id="cd00148">
    <property type="entry name" value="PROF"/>
    <property type="match status" value="1"/>
</dbReference>
<keyword evidence="9" id="KW-1185">Reference proteome</keyword>